<dbReference type="InterPro" id="IPR024766">
    <property type="entry name" value="Znf_RING_H2"/>
</dbReference>
<accession>A0ABQ0M356</accession>
<proteinExistence type="predicted"/>
<dbReference type="CDD" id="cd16485">
    <property type="entry name" value="mRING-H2-C3H2C2D_RBX1"/>
    <property type="match status" value="1"/>
</dbReference>
<evidence type="ECO:0000256" key="5">
    <source>
        <dbReference type="ARBA" id="ARBA00022723"/>
    </source>
</evidence>
<feature type="compositionally biased region" description="Low complexity" evidence="11">
    <location>
        <begin position="132"/>
        <end position="142"/>
    </location>
</feature>
<protein>
    <submittedName>
        <fullName evidence="13">RING-box protein 1</fullName>
    </submittedName>
</protein>
<dbReference type="Pfam" id="PF12678">
    <property type="entry name" value="zf-rbx1"/>
    <property type="match status" value="1"/>
</dbReference>
<keyword evidence="5" id="KW-0479">Metal-binding</keyword>
<evidence type="ECO:0000256" key="8">
    <source>
        <dbReference type="ARBA" id="ARBA00022833"/>
    </source>
</evidence>
<name>A0ABQ0M356_MYCCL</name>
<dbReference type="EMBL" id="DF849427">
    <property type="protein sequence ID" value="GAT57277.1"/>
    <property type="molecule type" value="Genomic_DNA"/>
</dbReference>
<dbReference type="InterPro" id="IPR001841">
    <property type="entry name" value="Znf_RING"/>
</dbReference>
<evidence type="ECO:0000256" key="1">
    <source>
        <dbReference type="ARBA" id="ARBA00004123"/>
    </source>
</evidence>
<evidence type="ECO:0000313" key="14">
    <source>
        <dbReference type="Proteomes" id="UP000815677"/>
    </source>
</evidence>
<dbReference type="InterPro" id="IPR051031">
    <property type="entry name" value="RING-box_E3_Ubiquitin_Ligase"/>
</dbReference>
<evidence type="ECO:0000256" key="4">
    <source>
        <dbReference type="ARBA" id="ARBA00022490"/>
    </source>
</evidence>
<keyword evidence="4" id="KW-0963">Cytoplasm</keyword>
<dbReference type="PANTHER" id="PTHR11210">
    <property type="entry name" value="RING BOX"/>
    <property type="match status" value="1"/>
</dbReference>
<evidence type="ECO:0000256" key="11">
    <source>
        <dbReference type="SAM" id="MobiDB-lite"/>
    </source>
</evidence>
<keyword evidence="9" id="KW-0539">Nucleus</keyword>
<evidence type="ECO:0000259" key="12">
    <source>
        <dbReference type="PROSITE" id="PS50089"/>
    </source>
</evidence>
<keyword evidence="14" id="KW-1185">Reference proteome</keyword>
<evidence type="ECO:0000256" key="6">
    <source>
        <dbReference type="ARBA" id="ARBA00022771"/>
    </source>
</evidence>
<dbReference type="PROSITE" id="PS50089">
    <property type="entry name" value="ZF_RING_2"/>
    <property type="match status" value="1"/>
</dbReference>
<feature type="region of interest" description="Disordered" evidence="11">
    <location>
        <begin position="190"/>
        <end position="209"/>
    </location>
</feature>
<keyword evidence="7" id="KW-0833">Ubl conjugation pathway</keyword>
<keyword evidence="8" id="KW-0862">Zinc</keyword>
<evidence type="ECO:0000256" key="3">
    <source>
        <dbReference type="ARBA" id="ARBA00004906"/>
    </source>
</evidence>
<evidence type="ECO:0000256" key="2">
    <source>
        <dbReference type="ARBA" id="ARBA00004496"/>
    </source>
</evidence>
<gene>
    <name evidence="13" type="ORF">MCHLO_13831</name>
</gene>
<evidence type="ECO:0000256" key="9">
    <source>
        <dbReference type="ARBA" id="ARBA00023242"/>
    </source>
</evidence>
<feature type="region of interest" description="Disordered" evidence="11">
    <location>
        <begin position="348"/>
        <end position="373"/>
    </location>
</feature>
<dbReference type="InterPro" id="IPR013083">
    <property type="entry name" value="Znf_RING/FYVE/PHD"/>
</dbReference>
<sequence>MADMDVDTPEVKAEGGKGKEGKVRFEVKKWNAVSLWAWDIVVDNCAICRNHIMDLCIDCQANQVSATSEECNAAWGICNHAFHFHCISRWLKTRNVCPLDNREWELQKYGRKDASNSSPSLARIFIYYKTARPGTPSTSTEPPSERPGRTRRHNIPAQDIAAKAALEEDVGFAVLSPTQTRSIHPRRQDATIANPVPDPKIDDSAGNPAPVARLAPAPIRRRPHPTGWDLELAATRSPASDSARVSCVAAREARYLARYAYGPRRSLARCSTVGRPLAVSVPWCWRFRSRRYRPPVARPELSLEDDHLSRVQLTRRQTRAARRPCGALSALPRPFADAVHQSQPIECLPDGKTHGFSKESTTEKTGAAICSEE</sequence>
<dbReference type="SUPFAM" id="SSF57850">
    <property type="entry name" value="RING/U-box"/>
    <property type="match status" value="1"/>
</dbReference>
<comment type="pathway">
    <text evidence="3">Protein modification; protein ubiquitination.</text>
</comment>
<dbReference type="Gene3D" id="3.30.40.10">
    <property type="entry name" value="Zinc/RING finger domain, C3HC4 (zinc finger)"/>
    <property type="match status" value="1"/>
</dbReference>
<comment type="subcellular location">
    <subcellularLocation>
        <location evidence="2">Cytoplasm</location>
    </subcellularLocation>
    <subcellularLocation>
        <location evidence="1">Nucleus</location>
    </subcellularLocation>
</comment>
<dbReference type="Proteomes" id="UP000815677">
    <property type="component" value="Unassembled WGS sequence"/>
</dbReference>
<reference evidence="13" key="1">
    <citation type="submission" date="2014-09" db="EMBL/GenBank/DDBJ databases">
        <title>Genome sequence of the luminous mushroom Mycena chlorophos for searching fungal bioluminescence genes.</title>
        <authorList>
            <person name="Tanaka Y."/>
            <person name="Kasuga D."/>
            <person name="Oba Y."/>
            <person name="Hase S."/>
            <person name="Sato K."/>
            <person name="Oba Y."/>
            <person name="Sakakibara Y."/>
        </authorList>
    </citation>
    <scope>NUCLEOTIDE SEQUENCE</scope>
</reference>
<organism evidence="13 14">
    <name type="scientific">Mycena chlorophos</name>
    <name type="common">Agaric fungus</name>
    <name type="synonym">Agaricus chlorophos</name>
    <dbReference type="NCBI Taxonomy" id="658473"/>
    <lineage>
        <taxon>Eukaryota</taxon>
        <taxon>Fungi</taxon>
        <taxon>Dikarya</taxon>
        <taxon>Basidiomycota</taxon>
        <taxon>Agaricomycotina</taxon>
        <taxon>Agaricomycetes</taxon>
        <taxon>Agaricomycetidae</taxon>
        <taxon>Agaricales</taxon>
        <taxon>Marasmiineae</taxon>
        <taxon>Mycenaceae</taxon>
        <taxon>Mycena</taxon>
    </lineage>
</organism>
<feature type="domain" description="RING-type" evidence="12">
    <location>
        <begin position="45"/>
        <end position="101"/>
    </location>
</feature>
<feature type="region of interest" description="Disordered" evidence="11">
    <location>
        <begin position="132"/>
        <end position="153"/>
    </location>
</feature>
<evidence type="ECO:0000313" key="13">
    <source>
        <dbReference type="EMBL" id="GAT57277.1"/>
    </source>
</evidence>
<feature type="compositionally biased region" description="Basic and acidic residues" evidence="11">
    <location>
        <begin position="349"/>
        <end position="362"/>
    </location>
</feature>
<keyword evidence="6 10" id="KW-0863">Zinc-finger</keyword>
<evidence type="ECO:0000256" key="7">
    <source>
        <dbReference type="ARBA" id="ARBA00022786"/>
    </source>
</evidence>
<evidence type="ECO:0000256" key="10">
    <source>
        <dbReference type="PROSITE-ProRule" id="PRU00175"/>
    </source>
</evidence>